<keyword evidence="3" id="KW-0862">Zinc</keyword>
<dbReference type="InterPro" id="IPR058533">
    <property type="entry name" value="Cation_efflux_TM"/>
</dbReference>
<reference evidence="8 9" key="1">
    <citation type="submission" date="2019-03" db="EMBL/GenBank/DDBJ databases">
        <title>Genomic Encyclopedia of Type Strains, Phase IV (KMG-IV): sequencing the most valuable type-strain genomes for metagenomic binning, comparative biology and taxonomic classification.</title>
        <authorList>
            <person name="Goeker M."/>
        </authorList>
    </citation>
    <scope>NUCLEOTIDE SEQUENCE [LARGE SCALE GENOMIC DNA]</scope>
    <source>
        <strain evidence="8 9">DSM 6770</strain>
    </source>
</reference>
<keyword evidence="9" id="KW-1185">Reference proteome</keyword>
<evidence type="ECO:0000256" key="5">
    <source>
        <dbReference type="ARBA" id="ARBA00023136"/>
    </source>
</evidence>
<dbReference type="Proteomes" id="UP000295380">
    <property type="component" value="Unassembled WGS sequence"/>
</dbReference>
<gene>
    <name evidence="8" type="ORF">C8E00_102100</name>
</gene>
<dbReference type="Pfam" id="PF01545">
    <property type="entry name" value="Cation_efflux"/>
    <property type="match status" value="1"/>
</dbReference>
<dbReference type="InterPro" id="IPR027469">
    <property type="entry name" value="Cation_efflux_TMD_sf"/>
</dbReference>
<evidence type="ECO:0000256" key="1">
    <source>
        <dbReference type="ARBA" id="ARBA00004141"/>
    </source>
</evidence>
<feature type="transmembrane region" description="Helical" evidence="6">
    <location>
        <begin position="110"/>
        <end position="131"/>
    </location>
</feature>
<evidence type="ECO:0000259" key="7">
    <source>
        <dbReference type="Pfam" id="PF01545"/>
    </source>
</evidence>
<evidence type="ECO:0000256" key="3">
    <source>
        <dbReference type="ARBA" id="ARBA00022906"/>
    </source>
</evidence>
<keyword evidence="3" id="KW-0406">Ion transport</keyword>
<protein>
    <submittedName>
        <fullName evidence="8">Cation efflux family protein</fullName>
    </submittedName>
</protein>
<keyword evidence="5 6" id="KW-0472">Membrane</keyword>
<dbReference type="SUPFAM" id="SSF161111">
    <property type="entry name" value="Cation efflux protein transmembrane domain-like"/>
    <property type="match status" value="1"/>
</dbReference>
<feature type="transmembrane region" description="Helical" evidence="6">
    <location>
        <begin position="84"/>
        <end position="104"/>
    </location>
</feature>
<dbReference type="EMBL" id="SOBR01000002">
    <property type="protein sequence ID" value="TDU23612.1"/>
    <property type="molecule type" value="Genomic_DNA"/>
</dbReference>
<dbReference type="GO" id="GO:0005385">
    <property type="term" value="F:zinc ion transmembrane transporter activity"/>
    <property type="evidence" value="ECO:0007669"/>
    <property type="project" value="TreeGrafter"/>
</dbReference>
<evidence type="ECO:0000256" key="2">
    <source>
        <dbReference type="ARBA" id="ARBA00022692"/>
    </source>
</evidence>
<dbReference type="InterPro" id="IPR050681">
    <property type="entry name" value="CDF/SLC30A"/>
</dbReference>
<evidence type="ECO:0000256" key="6">
    <source>
        <dbReference type="SAM" id="Phobius"/>
    </source>
</evidence>
<comment type="subcellular location">
    <subcellularLocation>
        <location evidence="1">Membrane</location>
        <topology evidence="1">Multi-pass membrane protein</topology>
    </subcellularLocation>
</comment>
<keyword evidence="2 6" id="KW-0812">Transmembrane</keyword>
<evidence type="ECO:0000313" key="9">
    <source>
        <dbReference type="Proteomes" id="UP000295380"/>
    </source>
</evidence>
<keyword evidence="4 6" id="KW-1133">Transmembrane helix</keyword>
<proteinExistence type="predicted"/>
<feature type="transmembrane region" description="Helical" evidence="6">
    <location>
        <begin position="59"/>
        <end position="77"/>
    </location>
</feature>
<dbReference type="RefSeq" id="WP_133694777.1">
    <property type="nucleotide sequence ID" value="NZ_SOBR01000002.1"/>
</dbReference>
<dbReference type="PANTHER" id="PTHR11562">
    <property type="entry name" value="CATION EFFLUX PROTEIN/ ZINC TRANSPORTER"/>
    <property type="match status" value="1"/>
</dbReference>
<feature type="transmembrane region" description="Helical" evidence="6">
    <location>
        <begin position="175"/>
        <end position="193"/>
    </location>
</feature>
<keyword evidence="3" id="KW-0813">Transport</keyword>
<dbReference type="Gene3D" id="1.20.1510.10">
    <property type="entry name" value="Cation efflux protein transmembrane domain"/>
    <property type="match status" value="1"/>
</dbReference>
<sequence length="218" mass="22753">MACCCGPSSSSPQSTPRYRRVLWIALLVNAVMFGVEMLAGMKADSTSLMADSLDFLGDAANYAISLGVLGMGLMWRARASLIKAATLAGFGVVVLGVTLHNLLVGSYPDAPTMGAVGFLALLANLAVLVLLMRYREGDSNMQSVWICTRNDVIGNGAVLLAALGVFGSGTALPDLIVGGVFAFLSLSGGWKIARQARGELRQAHEMARSETVSAGSSH</sequence>
<feature type="transmembrane region" description="Helical" evidence="6">
    <location>
        <begin position="21"/>
        <end position="39"/>
    </location>
</feature>
<evidence type="ECO:0000313" key="8">
    <source>
        <dbReference type="EMBL" id="TDU23612.1"/>
    </source>
</evidence>
<dbReference type="GO" id="GO:0005886">
    <property type="term" value="C:plasma membrane"/>
    <property type="evidence" value="ECO:0007669"/>
    <property type="project" value="TreeGrafter"/>
</dbReference>
<dbReference type="OrthoDB" id="9799649at2"/>
<dbReference type="AlphaFoldDB" id="A0A4R7NSE7"/>
<keyword evidence="3" id="KW-0864">Zinc transport</keyword>
<feature type="domain" description="Cation efflux protein transmembrane" evidence="7">
    <location>
        <begin position="22"/>
        <end position="199"/>
    </location>
</feature>
<name>A0A4R7NSE7_9GAMM</name>
<dbReference type="PANTHER" id="PTHR11562:SF17">
    <property type="entry name" value="RE54080P-RELATED"/>
    <property type="match status" value="1"/>
</dbReference>
<comment type="caution">
    <text evidence="8">The sequence shown here is derived from an EMBL/GenBank/DDBJ whole genome shotgun (WGS) entry which is preliminary data.</text>
</comment>
<accession>A0A4R7NSE7</accession>
<feature type="transmembrane region" description="Helical" evidence="6">
    <location>
        <begin position="152"/>
        <end position="169"/>
    </location>
</feature>
<organism evidence="8 9">
    <name type="scientific">Chromohalobacter marismortui</name>
    <dbReference type="NCBI Taxonomy" id="42055"/>
    <lineage>
        <taxon>Bacteria</taxon>
        <taxon>Pseudomonadati</taxon>
        <taxon>Pseudomonadota</taxon>
        <taxon>Gammaproteobacteria</taxon>
        <taxon>Oceanospirillales</taxon>
        <taxon>Halomonadaceae</taxon>
        <taxon>Chromohalobacter</taxon>
    </lineage>
</organism>
<evidence type="ECO:0000256" key="4">
    <source>
        <dbReference type="ARBA" id="ARBA00022989"/>
    </source>
</evidence>